<comment type="caution">
    <text evidence="8">The sequence shown here is derived from an EMBL/GenBank/DDBJ whole genome shotgun (WGS) entry which is preliminary data.</text>
</comment>
<gene>
    <name evidence="8" type="ORF">KAK10_05115</name>
</gene>
<dbReference type="InterPro" id="IPR036259">
    <property type="entry name" value="MFS_trans_sf"/>
</dbReference>
<evidence type="ECO:0000256" key="4">
    <source>
        <dbReference type="ARBA" id="ARBA00022989"/>
    </source>
</evidence>
<keyword evidence="3 6" id="KW-0812">Transmembrane</keyword>
<evidence type="ECO:0000256" key="5">
    <source>
        <dbReference type="ARBA" id="ARBA00023136"/>
    </source>
</evidence>
<protein>
    <submittedName>
        <fullName evidence="8">MFS transporter</fullName>
    </submittedName>
</protein>
<dbReference type="Pfam" id="PF07690">
    <property type="entry name" value="MFS_1"/>
    <property type="match status" value="1"/>
</dbReference>
<feature type="domain" description="Major facilitator superfamily (MFS) profile" evidence="7">
    <location>
        <begin position="18"/>
        <end position="400"/>
    </location>
</feature>
<feature type="transmembrane region" description="Helical" evidence="6">
    <location>
        <begin position="376"/>
        <end position="396"/>
    </location>
</feature>
<reference evidence="8" key="1">
    <citation type="submission" date="2021-04" db="EMBL/GenBank/DDBJ databases">
        <title>Taxonomic assessment of Weissella genus.</title>
        <authorList>
            <person name="Fanelli F."/>
            <person name="Chieffi D."/>
            <person name="Dell'Aquila A."/>
            <person name="Gyu-Sung C."/>
            <person name="Franz C.M.A.P."/>
            <person name="Fusco V."/>
        </authorList>
    </citation>
    <scope>NUCLEOTIDE SEQUENCE</scope>
    <source>
        <strain evidence="8">LMG 25373</strain>
    </source>
</reference>
<name>A0ABT0VJJ6_9LACO</name>
<dbReference type="Gene3D" id="1.20.1250.20">
    <property type="entry name" value="MFS general substrate transporter like domains"/>
    <property type="match status" value="2"/>
</dbReference>
<dbReference type="InterPro" id="IPR011701">
    <property type="entry name" value="MFS"/>
</dbReference>
<feature type="transmembrane region" description="Helical" evidence="6">
    <location>
        <begin position="142"/>
        <end position="164"/>
    </location>
</feature>
<evidence type="ECO:0000313" key="9">
    <source>
        <dbReference type="Proteomes" id="UP001057481"/>
    </source>
</evidence>
<feature type="transmembrane region" description="Helical" evidence="6">
    <location>
        <begin position="56"/>
        <end position="77"/>
    </location>
</feature>
<feature type="transmembrane region" description="Helical" evidence="6">
    <location>
        <begin position="170"/>
        <end position="187"/>
    </location>
</feature>
<feature type="transmembrane region" description="Helical" evidence="6">
    <location>
        <begin position="84"/>
        <end position="103"/>
    </location>
</feature>
<keyword evidence="5 6" id="KW-0472">Membrane</keyword>
<evidence type="ECO:0000256" key="6">
    <source>
        <dbReference type="SAM" id="Phobius"/>
    </source>
</evidence>
<dbReference type="InterPro" id="IPR020846">
    <property type="entry name" value="MFS_dom"/>
</dbReference>
<evidence type="ECO:0000256" key="3">
    <source>
        <dbReference type="ARBA" id="ARBA00022692"/>
    </source>
</evidence>
<keyword evidence="2" id="KW-0813">Transport</keyword>
<feature type="transmembrane region" description="Helical" evidence="6">
    <location>
        <begin position="219"/>
        <end position="240"/>
    </location>
</feature>
<evidence type="ECO:0000259" key="7">
    <source>
        <dbReference type="PROSITE" id="PS50850"/>
    </source>
</evidence>
<dbReference type="PANTHER" id="PTHR23508:SF10">
    <property type="entry name" value="CARBOXYLIC ACID TRANSPORTER PROTEIN HOMOLOG"/>
    <property type="match status" value="1"/>
</dbReference>
<comment type="subcellular location">
    <subcellularLocation>
        <location evidence="1">Cell membrane</location>
        <topology evidence="1">Multi-pass membrane protein</topology>
    </subcellularLocation>
</comment>
<evidence type="ECO:0000256" key="1">
    <source>
        <dbReference type="ARBA" id="ARBA00004651"/>
    </source>
</evidence>
<dbReference type="RefSeq" id="WP_205142851.1">
    <property type="nucleotide sequence ID" value="NZ_JAFBDN010000001.1"/>
</dbReference>
<evidence type="ECO:0000313" key="8">
    <source>
        <dbReference type="EMBL" id="MCM2437288.1"/>
    </source>
</evidence>
<accession>A0ABT0VJJ6</accession>
<sequence length="404" mass="43638">MQLSFKKAHALSSNQKWTLASTSAGFALENMDVMFLSFALSSIIQQFHISGTTAGLISSITNLGMLAGGILFGLLADRLGRVKIFSYTIFIFAFATASMYFATNIYTLYILRFIAGIGAGGEYGIGITLLAENFAAKKLGRLSSITAIGGQIGALLAAIAAAIIIPIWGWQTLFLLGLIPVILIFFIRQNVTESPVFVTNNSNNPQHIKISQLFKTRQLAYQTSALIIMVIVQISGYFGLMNWLPTIMQKQLNLSISGSSLWMITTILGMSLGMLTFGHFLDYFGPRKAFSIFLIAAALGVFSLSLAFNTLSLLLIGALVGFFSNGMFGGYGAIVSQLYPTEIRATANNFIVGCGRAIGGFSSVLIGFLLDNYSVLAVMLFLSLSYLISLTVMLTIPNLKKLVN</sequence>
<keyword evidence="4 6" id="KW-1133">Transmembrane helix</keyword>
<keyword evidence="9" id="KW-1185">Reference proteome</keyword>
<organism evidence="8 9">
    <name type="scientific">Periweissella beninensis</name>
    <dbReference type="NCBI Taxonomy" id="504936"/>
    <lineage>
        <taxon>Bacteria</taxon>
        <taxon>Bacillati</taxon>
        <taxon>Bacillota</taxon>
        <taxon>Bacilli</taxon>
        <taxon>Lactobacillales</taxon>
        <taxon>Lactobacillaceae</taxon>
        <taxon>Periweissella</taxon>
    </lineage>
</organism>
<evidence type="ECO:0000256" key="2">
    <source>
        <dbReference type="ARBA" id="ARBA00022448"/>
    </source>
</evidence>
<proteinExistence type="predicted"/>
<feature type="transmembrane region" description="Helical" evidence="6">
    <location>
        <begin position="289"/>
        <end position="308"/>
    </location>
</feature>
<feature type="transmembrane region" description="Helical" evidence="6">
    <location>
        <begin position="109"/>
        <end position="130"/>
    </location>
</feature>
<dbReference type="PROSITE" id="PS50850">
    <property type="entry name" value="MFS"/>
    <property type="match status" value="1"/>
</dbReference>
<dbReference type="EMBL" id="JAGMVS010000062">
    <property type="protein sequence ID" value="MCM2437288.1"/>
    <property type="molecule type" value="Genomic_DNA"/>
</dbReference>
<dbReference type="SUPFAM" id="SSF103473">
    <property type="entry name" value="MFS general substrate transporter"/>
    <property type="match status" value="1"/>
</dbReference>
<feature type="transmembrane region" description="Helical" evidence="6">
    <location>
        <begin position="314"/>
        <end position="335"/>
    </location>
</feature>
<feature type="transmembrane region" description="Helical" evidence="6">
    <location>
        <begin position="260"/>
        <end position="277"/>
    </location>
</feature>
<feature type="transmembrane region" description="Helical" evidence="6">
    <location>
        <begin position="347"/>
        <end position="370"/>
    </location>
</feature>
<dbReference type="Proteomes" id="UP001057481">
    <property type="component" value="Unassembled WGS sequence"/>
</dbReference>
<dbReference type="PANTHER" id="PTHR23508">
    <property type="entry name" value="CARBOXYLIC ACID TRANSPORTER PROTEIN HOMOLOG"/>
    <property type="match status" value="1"/>
</dbReference>